<comment type="caution">
    <text evidence="8">Lacks conserved residue(s) required for the propagation of feature annotation.</text>
</comment>
<dbReference type="InterPro" id="IPR004812">
    <property type="entry name" value="Efflux_drug-R_Bcr/CmlA"/>
</dbReference>
<dbReference type="GO" id="GO:0015385">
    <property type="term" value="F:sodium:proton antiporter activity"/>
    <property type="evidence" value="ECO:0007669"/>
    <property type="project" value="TreeGrafter"/>
</dbReference>
<evidence type="ECO:0000256" key="6">
    <source>
        <dbReference type="ARBA" id="ARBA00022989"/>
    </source>
</evidence>
<evidence type="ECO:0000313" key="10">
    <source>
        <dbReference type="EMBL" id="MTV29941.1"/>
    </source>
</evidence>
<feature type="transmembrane region" description="Helical" evidence="8">
    <location>
        <begin position="296"/>
        <end position="319"/>
    </location>
</feature>
<feature type="transmembrane region" description="Helical" evidence="8">
    <location>
        <begin position="125"/>
        <end position="149"/>
    </location>
</feature>
<keyword evidence="6 8" id="KW-1133">Transmembrane helix</keyword>
<dbReference type="InterPro" id="IPR011701">
    <property type="entry name" value="MFS"/>
</dbReference>
<accession>A0A6N8DL12</accession>
<dbReference type="GO" id="GO:0042910">
    <property type="term" value="F:xenobiotic transmembrane transporter activity"/>
    <property type="evidence" value="ECO:0007669"/>
    <property type="project" value="InterPro"/>
</dbReference>
<dbReference type="AlphaFoldDB" id="A0A6N8DL12"/>
<feature type="transmembrane region" description="Helical" evidence="8">
    <location>
        <begin position="238"/>
        <end position="258"/>
    </location>
</feature>
<evidence type="ECO:0000313" key="11">
    <source>
        <dbReference type="Proteomes" id="UP000439113"/>
    </source>
</evidence>
<keyword evidence="4" id="KW-1003">Cell membrane</keyword>
<feature type="transmembrane region" description="Helical" evidence="8">
    <location>
        <begin position="361"/>
        <end position="381"/>
    </location>
</feature>
<organism evidence="10 11">
    <name type="scientific">Rhodoblastus acidophilus</name>
    <name type="common">Rhodopseudomonas acidophila</name>
    <dbReference type="NCBI Taxonomy" id="1074"/>
    <lineage>
        <taxon>Bacteria</taxon>
        <taxon>Pseudomonadati</taxon>
        <taxon>Pseudomonadota</taxon>
        <taxon>Alphaproteobacteria</taxon>
        <taxon>Hyphomicrobiales</taxon>
        <taxon>Rhodoblastaceae</taxon>
        <taxon>Rhodoblastus</taxon>
    </lineage>
</organism>
<evidence type="ECO:0000256" key="7">
    <source>
        <dbReference type="ARBA" id="ARBA00023136"/>
    </source>
</evidence>
<evidence type="ECO:0000256" key="5">
    <source>
        <dbReference type="ARBA" id="ARBA00022692"/>
    </source>
</evidence>
<comment type="similarity">
    <text evidence="2 8">Belongs to the major facilitator superfamily. Bcr/CmlA family.</text>
</comment>
<proteinExistence type="inferred from homology"/>
<evidence type="ECO:0000256" key="2">
    <source>
        <dbReference type="ARBA" id="ARBA00006236"/>
    </source>
</evidence>
<dbReference type="Proteomes" id="UP000439113">
    <property type="component" value="Unassembled WGS sequence"/>
</dbReference>
<comment type="caution">
    <text evidence="10">The sequence shown here is derived from an EMBL/GenBank/DDBJ whole genome shotgun (WGS) entry which is preliminary data.</text>
</comment>
<feature type="transmembrane region" description="Helical" evidence="8">
    <location>
        <begin position="270"/>
        <end position="290"/>
    </location>
</feature>
<feature type="transmembrane region" description="Helical" evidence="8">
    <location>
        <begin position="39"/>
        <end position="56"/>
    </location>
</feature>
<dbReference type="CDD" id="cd17320">
    <property type="entry name" value="MFS_MdfA_MDR_like"/>
    <property type="match status" value="1"/>
</dbReference>
<evidence type="ECO:0000256" key="1">
    <source>
        <dbReference type="ARBA" id="ARBA00004651"/>
    </source>
</evidence>
<feature type="transmembrane region" description="Helical" evidence="8">
    <location>
        <begin position="204"/>
        <end position="232"/>
    </location>
</feature>
<dbReference type="EMBL" id="WNKS01000002">
    <property type="protein sequence ID" value="MTV29941.1"/>
    <property type="molecule type" value="Genomic_DNA"/>
</dbReference>
<gene>
    <name evidence="10" type="ORF">GJ654_02915</name>
</gene>
<feature type="transmembrane region" description="Helical" evidence="8">
    <location>
        <begin position="68"/>
        <end position="86"/>
    </location>
</feature>
<dbReference type="GO" id="GO:1990961">
    <property type="term" value="P:xenobiotic detoxification by transmembrane export across the plasma membrane"/>
    <property type="evidence" value="ECO:0007669"/>
    <property type="project" value="InterPro"/>
</dbReference>
<keyword evidence="8" id="KW-0997">Cell inner membrane</keyword>
<dbReference type="InterPro" id="IPR020846">
    <property type="entry name" value="MFS_dom"/>
</dbReference>
<sequence length="388" mass="39428">MLAILSALMGFASISTDLYLPALPAMAEALRAGSGEMEWTISGFLVGFSLGQLVWGPVGDRYGRRGPVAVGLVIFALGSGGCALASSAGQIVFWRVVQAVGACAAVVLSRAMVRDLYQGEKSAQMMSTLMTVMAVAPLVGPLAGAQILAFASWRAIFWVLVAVAVFTLAALTVLPETFPLERRSKESLGAAFRGYGQLVRDRRILGFAATISCFYVGVFAYLAGAPFAYITYYGVPPGWFGLLFGAAILAIMAANMLNVRLAPVYGSARLLRVGGLFAGGAGLALAFAGLTGAGGLVGLVAPLLVFNGASGLIVANALAGALSLRPERAGAVSALVGALHYGAGILGSGVVGVLANGTPGPMSVMVAAAGVGTALCAWTLVPAHPAKE</sequence>
<feature type="transmembrane region" description="Helical" evidence="8">
    <location>
        <begin position="331"/>
        <end position="355"/>
    </location>
</feature>
<protein>
    <recommendedName>
        <fullName evidence="8">Bcr/CflA family efflux transporter</fullName>
    </recommendedName>
</protein>
<dbReference type="NCBIfam" id="TIGR00710">
    <property type="entry name" value="efflux_Bcr_CflA"/>
    <property type="match status" value="1"/>
</dbReference>
<dbReference type="Gene3D" id="1.20.1720.10">
    <property type="entry name" value="Multidrug resistance protein D"/>
    <property type="match status" value="1"/>
</dbReference>
<dbReference type="Pfam" id="PF07690">
    <property type="entry name" value="MFS_1"/>
    <property type="match status" value="1"/>
</dbReference>
<dbReference type="PANTHER" id="PTHR23502:SF132">
    <property type="entry name" value="POLYAMINE TRANSPORTER 2-RELATED"/>
    <property type="match status" value="1"/>
</dbReference>
<dbReference type="InterPro" id="IPR036259">
    <property type="entry name" value="MFS_trans_sf"/>
</dbReference>
<keyword evidence="5 8" id="KW-0812">Transmembrane</keyword>
<evidence type="ECO:0000256" key="3">
    <source>
        <dbReference type="ARBA" id="ARBA00022448"/>
    </source>
</evidence>
<comment type="subcellular location">
    <subcellularLocation>
        <location evidence="8">Cell inner membrane</location>
        <topology evidence="8">Multi-pass membrane protein</topology>
    </subcellularLocation>
    <subcellularLocation>
        <location evidence="1">Cell membrane</location>
        <topology evidence="1">Multi-pass membrane protein</topology>
    </subcellularLocation>
</comment>
<keyword evidence="3 8" id="KW-0813">Transport</keyword>
<dbReference type="PANTHER" id="PTHR23502">
    <property type="entry name" value="MAJOR FACILITATOR SUPERFAMILY"/>
    <property type="match status" value="1"/>
</dbReference>
<evidence type="ECO:0000256" key="4">
    <source>
        <dbReference type="ARBA" id="ARBA00022475"/>
    </source>
</evidence>
<dbReference type="SUPFAM" id="SSF103473">
    <property type="entry name" value="MFS general substrate transporter"/>
    <property type="match status" value="1"/>
</dbReference>
<feature type="transmembrane region" description="Helical" evidence="8">
    <location>
        <begin position="155"/>
        <end position="174"/>
    </location>
</feature>
<keyword evidence="7 8" id="KW-0472">Membrane</keyword>
<feature type="domain" description="Major facilitator superfamily (MFS) profile" evidence="9">
    <location>
        <begin position="1"/>
        <end position="385"/>
    </location>
</feature>
<name>A0A6N8DL12_RHOAC</name>
<dbReference type="GO" id="GO:0005886">
    <property type="term" value="C:plasma membrane"/>
    <property type="evidence" value="ECO:0007669"/>
    <property type="project" value="UniProtKB-SubCell"/>
</dbReference>
<evidence type="ECO:0000259" key="9">
    <source>
        <dbReference type="PROSITE" id="PS50850"/>
    </source>
</evidence>
<evidence type="ECO:0000256" key="8">
    <source>
        <dbReference type="RuleBase" id="RU365088"/>
    </source>
</evidence>
<reference evidence="10 11" key="1">
    <citation type="submission" date="2019-11" db="EMBL/GenBank/DDBJ databases">
        <title>Whole-genome sequence of a Rhodoblastus acidophilus DSM 142.</title>
        <authorList>
            <person name="Kyndt J.A."/>
            <person name="Meyer T.E."/>
        </authorList>
    </citation>
    <scope>NUCLEOTIDE SEQUENCE [LARGE SCALE GENOMIC DNA]</scope>
    <source>
        <strain evidence="10 11">DSM 142</strain>
    </source>
</reference>
<dbReference type="PROSITE" id="PS50850">
    <property type="entry name" value="MFS"/>
    <property type="match status" value="1"/>
</dbReference>
<feature type="transmembrane region" description="Helical" evidence="8">
    <location>
        <begin position="92"/>
        <end position="113"/>
    </location>
</feature>